<dbReference type="EMBL" id="MHQI01000042">
    <property type="protein sequence ID" value="OGZ99273.1"/>
    <property type="molecule type" value="Genomic_DNA"/>
</dbReference>
<dbReference type="InterPro" id="IPR050595">
    <property type="entry name" value="Bact_response_regulator"/>
</dbReference>
<feature type="modified residue" description="4-aspartylphosphate" evidence="2">
    <location>
        <position position="55"/>
    </location>
</feature>
<reference evidence="4 5" key="1">
    <citation type="journal article" date="2016" name="Nat. Commun.">
        <title>Thousands of microbial genomes shed light on interconnected biogeochemical processes in an aquifer system.</title>
        <authorList>
            <person name="Anantharaman K."/>
            <person name="Brown C.T."/>
            <person name="Hug L.A."/>
            <person name="Sharon I."/>
            <person name="Castelle C.J."/>
            <person name="Probst A.J."/>
            <person name="Thomas B.C."/>
            <person name="Singh A."/>
            <person name="Wilkins M.J."/>
            <person name="Karaoz U."/>
            <person name="Brodie E.L."/>
            <person name="Williams K.H."/>
            <person name="Hubbard S.S."/>
            <person name="Banfield J.F."/>
        </authorList>
    </citation>
    <scope>NUCLEOTIDE SEQUENCE [LARGE SCALE GENOMIC DNA]</scope>
</reference>
<protein>
    <recommendedName>
        <fullName evidence="3">Response regulatory domain-containing protein</fullName>
    </recommendedName>
</protein>
<organism evidence="4 5">
    <name type="scientific">Candidatus Sungbacteria bacterium RIFCSPHIGHO2_02_FULL_47_11</name>
    <dbReference type="NCBI Taxonomy" id="1802270"/>
    <lineage>
        <taxon>Bacteria</taxon>
        <taxon>Candidatus Sungiibacteriota</taxon>
    </lineage>
</organism>
<dbReference type="AlphaFoldDB" id="A0A1G2KJ27"/>
<evidence type="ECO:0000256" key="1">
    <source>
        <dbReference type="ARBA" id="ARBA00022553"/>
    </source>
</evidence>
<dbReference type="InterPro" id="IPR001789">
    <property type="entry name" value="Sig_transdc_resp-reg_receiver"/>
</dbReference>
<dbReference type="SMART" id="SM00448">
    <property type="entry name" value="REC"/>
    <property type="match status" value="1"/>
</dbReference>
<evidence type="ECO:0000313" key="5">
    <source>
        <dbReference type="Proteomes" id="UP000179023"/>
    </source>
</evidence>
<dbReference type="SUPFAM" id="SSF52172">
    <property type="entry name" value="CheY-like"/>
    <property type="match status" value="1"/>
</dbReference>
<dbReference type="PANTHER" id="PTHR44591:SF3">
    <property type="entry name" value="RESPONSE REGULATORY DOMAIN-CONTAINING PROTEIN"/>
    <property type="match status" value="1"/>
</dbReference>
<dbReference type="Proteomes" id="UP000179023">
    <property type="component" value="Unassembled WGS sequence"/>
</dbReference>
<dbReference type="PROSITE" id="PS50110">
    <property type="entry name" value="RESPONSE_REGULATORY"/>
    <property type="match status" value="1"/>
</dbReference>
<dbReference type="Pfam" id="PF00072">
    <property type="entry name" value="Response_reg"/>
    <property type="match status" value="1"/>
</dbReference>
<keyword evidence="1 2" id="KW-0597">Phosphoprotein</keyword>
<feature type="domain" description="Response regulatory" evidence="3">
    <location>
        <begin position="6"/>
        <end position="123"/>
    </location>
</feature>
<dbReference type="GO" id="GO:0000160">
    <property type="term" value="P:phosphorelay signal transduction system"/>
    <property type="evidence" value="ECO:0007669"/>
    <property type="project" value="InterPro"/>
</dbReference>
<evidence type="ECO:0000313" key="4">
    <source>
        <dbReference type="EMBL" id="OGZ99273.1"/>
    </source>
</evidence>
<dbReference type="Gene3D" id="3.40.50.2300">
    <property type="match status" value="1"/>
</dbReference>
<evidence type="ECO:0000259" key="3">
    <source>
        <dbReference type="PROSITE" id="PS50110"/>
    </source>
</evidence>
<proteinExistence type="predicted"/>
<name>A0A1G2KJ27_9BACT</name>
<dbReference type="InterPro" id="IPR011006">
    <property type="entry name" value="CheY-like_superfamily"/>
</dbReference>
<dbReference type="STRING" id="1802270.A3C07_00465"/>
<evidence type="ECO:0000256" key="2">
    <source>
        <dbReference type="PROSITE-ProRule" id="PRU00169"/>
    </source>
</evidence>
<sequence length="137" mass="15559">MENAVHILLIDDDATIRRLFGAKLASVGFEVLYAGSGEEGRETARRLKPDIILLDIRMPGTDGIKTAERLREEEQTKQIPIVFLTNEDLSLEAEKAMKELWVADYIHKSIDLDEFVKRVEKIIKEQGINPAINSPER</sequence>
<accession>A0A1G2KJ27</accession>
<gene>
    <name evidence="4" type="ORF">A3C07_00465</name>
</gene>
<comment type="caution">
    <text evidence="4">The sequence shown here is derived from an EMBL/GenBank/DDBJ whole genome shotgun (WGS) entry which is preliminary data.</text>
</comment>
<dbReference type="PANTHER" id="PTHR44591">
    <property type="entry name" value="STRESS RESPONSE REGULATOR PROTEIN 1"/>
    <property type="match status" value="1"/>
</dbReference>